<dbReference type="GeneID" id="36525606"/>
<reference evidence="3 4" key="1">
    <citation type="submission" date="2017-12" db="EMBL/GenBank/DDBJ databases">
        <authorList>
            <consortium name="DOE Joint Genome Institute"/>
            <person name="Haridas S."/>
            <person name="Kjaerbolling I."/>
            <person name="Vesth T.C."/>
            <person name="Frisvad J.C."/>
            <person name="Nybo J.L."/>
            <person name="Theobald S."/>
            <person name="Kuo A."/>
            <person name="Bowyer P."/>
            <person name="Matsuda Y."/>
            <person name="Mondo S."/>
            <person name="Lyhne E.K."/>
            <person name="Kogle M.E."/>
            <person name="Clum A."/>
            <person name="Lipzen A."/>
            <person name="Salamov A."/>
            <person name="Ngan C.Y."/>
            <person name="Daum C."/>
            <person name="Chiniquy J."/>
            <person name="Barry K."/>
            <person name="LaButti K."/>
            <person name="Simmons B.A."/>
            <person name="Magnuson J.K."/>
            <person name="Mortensen U.H."/>
            <person name="Larsen T.O."/>
            <person name="Grigoriev I.V."/>
            <person name="Baker S.E."/>
            <person name="Andersen M.R."/>
            <person name="Nordberg H.P."/>
            <person name="Cantor M.N."/>
            <person name="Hua S.X."/>
        </authorList>
    </citation>
    <scope>NUCLEOTIDE SEQUENCE [LARGE SCALE GENOMIC DNA]</scope>
    <source>
        <strain evidence="3 4">CBS 102.13</strain>
    </source>
</reference>
<dbReference type="SUPFAM" id="SSF56112">
    <property type="entry name" value="Protein kinase-like (PK-like)"/>
    <property type="match status" value="1"/>
</dbReference>
<proteinExistence type="predicted"/>
<dbReference type="PANTHER" id="PTHR24359">
    <property type="entry name" value="SERINE/THREONINE-PROTEIN KINASE SBK1"/>
    <property type="match status" value="1"/>
</dbReference>
<dbReference type="PROSITE" id="PS50011">
    <property type="entry name" value="PROTEIN_KINASE_DOM"/>
    <property type="match status" value="1"/>
</dbReference>
<dbReference type="GO" id="GO:0005524">
    <property type="term" value="F:ATP binding"/>
    <property type="evidence" value="ECO:0007669"/>
    <property type="project" value="InterPro"/>
</dbReference>
<dbReference type="PANTHER" id="PTHR24359:SF1">
    <property type="entry name" value="INHIBITOR OF NUCLEAR FACTOR KAPPA-B KINASE EPSILON SUBUNIT HOMOLOG 1-RELATED"/>
    <property type="match status" value="1"/>
</dbReference>
<dbReference type="GO" id="GO:0004674">
    <property type="term" value="F:protein serine/threonine kinase activity"/>
    <property type="evidence" value="ECO:0007669"/>
    <property type="project" value="TreeGrafter"/>
</dbReference>
<dbReference type="STRING" id="41067.A0A2I2FE42"/>
<evidence type="ECO:0000259" key="2">
    <source>
        <dbReference type="PROSITE" id="PS50011"/>
    </source>
</evidence>
<dbReference type="EMBL" id="KZ559133">
    <property type="protein sequence ID" value="PLB38884.1"/>
    <property type="molecule type" value="Genomic_DNA"/>
</dbReference>
<feature type="domain" description="Protein kinase" evidence="2">
    <location>
        <begin position="248"/>
        <end position="562"/>
    </location>
</feature>
<dbReference type="InterPro" id="IPR000719">
    <property type="entry name" value="Prot_kinase_dom"/>
</dbReference>
<evidence type="ECO:0000313" key="4">
    <source>
        <dbReference type="Proteomes" id="UP000234585"/>
    </source>
</evidence>
<name>A0A2I2FE42_ASPCN</name>
<dbReference type="Proteomes" id="UP000234585">
    <property type="component" value="Unassembled WGS sequence"/>
</dbReference>
<keyword evidence="4" id="KW-1185">Reference proteome</keyword>
<dbReference type="RefSeq" id="XP_024672896.1">
    <property type="nucleotide sequence ID" value="XM_024818446.1"/>
</dbReference>
<dbReference type="Pfam" id="PF00069">
    <property type="entry name" value="Pkinase"/>
    <property type="match status" value="1"/>
</dbReference>
<protein>
    <submittedName>
        <fullName evidence="3">Protein kinase-like protein</fullName>
    </submittedName>
</protein>
<keyword evidence="3" id="KW-0808">Transferase</keyword>
<dbReference type="AlphaFoldDB" id="A0A2I2FE42"/>
<dbReference type="Gene3D" id="1.10.510.10">
    <property type="entry name" value="Transferase(Phosphotransferase) domain 1"/>
    <property type="match status" value="1"/>
</dbReference>
<dbReference type="OrthoDB" id="1046782at2759"/>
<evidence type="ECO:0000256" key="1">
    <source>
        <dbReference type="SAM" id="MobiDB-lite"/>
    </source>
</evidence>
<dbReference type="InterPro" id="IPR011009">
    <property type="entry name" value="Kinase-like_dom_sf"/>
</dbReference>
<dbReference type="CDD" id="cd00180">
    <property type="entry name" value="PKc"/>
    <property type="match status" value="1"/>
</dbReference>
<gene>
    <name evidence="3" type="ORF">BDW47DRAFT_20873</name>
</gene>
<dbReference type="SMART" id="SM00220">
    <property type="entry name" value="S_TKc"/>
    <property type="match status" value="1"/>
</dbReference>
<keyword evidence="3" id="KW-0418">Kinase</keyword>
<feature type="region of interest" description="Disordered" evidence="1">
    <location>
        <begin position="39"/>
        <end position="58"/>
    </location>
</feature>
<organism evidence="3 4">
    <name type="scientific">Aspergillus candidus</name>
    <dbReference type="NCBI Taxonomy" id="41067"/>
    <lineage>
        <taxon>Eukaryota</taxon>
        <taxon>Fungi</taxon>
        <taxon>Dikarya</taxon>
        <taxon>Ascomycota</taxon>
        <taxon>Pezizomycotina</taxon>
        <taxon>Eurotiomycetes</taxon>
        <taxon>Eurotiomycetidae</taxon>
        <taxon>Eurotiales</taxon>
        <taxon>Aspergillaceae</taxon>
        <taxon>Aspergillus</taxon>
        <taxon>Aspergillus subgen. Circumdati</taxon>
    </lineage>
</organism>
<evidence type="ECO:0000313" key="3">
    <source>
        <dbReference type="EMBL" id="PLB38884.1"/>
    </source>
</evidence>
<sequence>MAFLKVLCYPFRCLFLCFKPGWLPVRHSDPDSPTAHIVSDAVPVPSQNGNPIDPVPGSCDVDNSPRCPSIDTVAGDNRSDSALRTAQLALRNARTECYEDSTQNEFVPISVLREVLCNTIVSAIIEDVLQTDTNHANQLTARVVKDCYRLFAILVDRGVPEEILGFLEEGINDDCLPFTRSFISQGSQIRALETREGKHIRTIAKWDTASVKNFESKQYRMLAPVFQHRRHHVLFRSQPLPFIHLGFQELQNGVSQGTYSEVFRARIHPDHHTLGGGLGKHGPVVAVKRLFNVQANGFGAERAIFDILESIGGHPHMVNLLFTFKKGEKFHLVFPWADGTLRTCLKQARTLLATRQSMFWCLKQMAGIASGLQWMHNFATPGNARLFGRHGDIKADNILWFRGGDWRSDAGGILKIADLGLARFHTLASRSDIDPLTVRVPTTFSPPDAFRRIRVSRAWDLWGLGCMYLEFVTSILRGYEAVEEFSAARGRDDTEIPELSMDCFYTTDYNEIKPSVRRWVEGLHRHPRCTGVLHDLLELIMSEMIVVEPCQRSTSARVHVRLAEMIDRASHDDAYLMQPAPWFEPLLQLTEEPSTLSEPAPQQDRTDFIPERSPTRRGAMLVRTRGTWPIGPTIEPPRHVVATGAFY</sequence>
<accession>A0A2I2FE42</accession>